<dbReference type="SUPFAM" id="SSF55729">
    <property type="entry name" value="Acyl-CoA N-acyltransferases (Nat)"/>
    <property type="match status" value="1"/>
</dbReference>
<dbReference type="InterPro" id="IPR051538">
    <property type="entry name" value="Acyl-CoA_Synth/Transferase"/>
</dbReference>
<keyword evidence="9" id="KW-0808">Transferase</keyword>
<proteinExistence type="inferred from homology"/>
<dbReference type="Proteomes" id="UP000095347">
    <property type="component" value="Unassembled WGS sequence"/>
</dbReference>
<dbReference type="InterPro" id="IPR016181">
    <property type="entry name" value="Acyl_CoA_acyltransferase"/>
</dbReference>
<sequence>MSTRNLDHLFRPTSVAVIGASPRPKSIGSLVMNNLLHGGFSGPIMPVNPKHISISGVLSYPDIASLPLVPDMAVVCTPPKTIPLIIEQLCVRGVRAAVVLTAGLSRIEYTEGVTVTEAMLAAAKPYGMRILGHNCLGLLVPGVGLNASFAHTSALPGKIAFVSQSGALCTAVLDWAKPRGIGFSHFISMGDMAELDFGDVLDYLGSDPQTTAILLYIESIHHNRTFMSAARAAARNKPVLAIKSGRYEEASKAAMSHTGALASNDYVYDAAFARAGMLRVYEFEELFAAVETLSRSRRPKGDRLAILTNGGGLGVMAVDDLMEQNGTLATLSDETIEKLNAVLPETWSQSNPIDIIGDAPGLRYADALRVLLEAKEVDAVLVMHCPVAVVHPVEIAETIIELAKEKPRAALTTCFVGEEFAAPARALMGKANIPCFDTPLKSVQAFMHTVRYRRNQEILMETPPSMPSDFHPATPTARLIVEGALASGHEYMSEPETKAVLAAYGVPTVETHIAKSPQDAARAADGMGYPVAIKILSPDITHKSDVGGVILGLKSREAVEEAAHNMLKRVHEAYPNADITGFSVQQMARHGHAHELIIGVLTDPIFGPVILFGQGGTAVEVIKDRAVALPPLNMALARDLISRTKVSKLLEGYRDEPAADIDAICLALNQVAQLIIDIPEIEELDINPLFADNHGVLALDARIKLTSKQFDGDSRLAIRPYPKQLESKFTMVGGEEFEGRSVTIRPIRPEDEPNHHIFVSKLTPEDIRFRFFGLVSELPHSQMARLTQIDYDREMAFIATSINAEHGEETLGVVRVFTDPDNEKAEFSIVVRSDLKGTGLGHELLRKMIAYCRSRGTQTMVGQVLSENRRMLHFVELQGFKVTGHVESNIVEVQLQLQQSGA</sequence>
<feature type="domain" description="N-acetyltransferase" evidence="8">
    <location>
        <begin position="742"/>
        <end position="898"/>
    </location>
</feature>
<dbReference type="Gene3D" id="3.30.1490.20">
    <property type="entry name" value="ATP-grasp fold, A domain"/>
    <property type="match status" value="1"/>
</dbReference>
<dbReference type="SUPFAM" id="SSF52210">
    <property type="entry name" value="Succinyl-CoA synthetase domains"/>
    <property type="match status" value="2"/>
</dbReference>
<dbReference type="GO" id="GO:0005524">
    <property type="term" value="F:ATP binding"/>
    <property type="evidence" value="ECO:0007669"/>
    <property type="project" value="UniProtKB-UniRule"/>
</dbReference>
<dbReference type="SUPFAM" id="SSF56059">
    <property type="entry name" value="Glutathione synthetase ATP-binding domain-like"/>
    <property type="match status" value="1"/>
</dbReference>
<dbReference type="InterPro" id="IPR000182">
    <property type="entry name" value="GNAT_dom"/>
</dbReference>
<dbReference type="Gene3D" id="3.40.630.30">
    <property type="match status" value="1"/>
</dbReference>
<dbReference type="SUPFAM" id="SSF51735">
    <property type="entry name" value="NAD(P)-binding Rossmann-fold domains"/>
    <property type="match status" value="1"/>
</dbReference>
<dbReference type="PROSITE" id="PS50975">
    <property type="entry name" value="ATP_GRASP"/>
    <property type="match status" value="1"/>
</dbReference>
<gene>
    <name evidence="9" type="ORF">BEN30_13985</name>
</gene>
<dbReference type="GO" id="GO:0046872">
    <property type="term" value="F:metal ion binding"/>
    <property type="evidence" value="ECO:0007669"/>
    <property type="project" value="InterPro"/>
</dbReference>
<dbReference type="GO" id="GO:0006099">
    <property type="term" value="P:tricarboxylic acid cycle"/>
    <property type="evidence" value="ECO:0007669"/>
    <property type="project" value="UniProtKB-KW"/>
</dbReference>
<dbReference type="InterPro" id="IPR016102">
    <property type="entry name" value="Succinyl-CoA_synth-like"/>
</dbReference>
<evidence type="ECO:0000256" key="6">
    <source>
        <dbReference type="PROSITE-ProRule" id="PRU00409"/>
    </source>
</evidence>
<reference evidence="10" key="1">
    <citation type="submission" date="2016-07" db="EMBL/GenBank/DDBJ databases">
        <authorList>
            <person name="Florea S."/>
            <person name="Webb J.S."/>
            <person name="Jaromczyk J."/>
            <person name="Schardl C.L."/>
        </authorList>
    </citation>
    <scope>NUCLEOTIDE SEQUENCE [LARGE SCALE GENOMIC DNA]</scope>
    <source>
        <strain evidence="10">MV-1</strain>
    </source>
</reference>
<dbReference type="InterPro" id="IPR036291">
    <property type="entry name" value="NAD(P)-bd_dom_sf"/>
</dbReference>
<dbReference type="CDD" id="cd04301">
    <property type="entry name" value="NAT_SF"/>
    <property type="match status" value="1"/>
</dbReference>
<feature type="domain" description="ATP-grasp" evidence="7">
    <location>
        <begin position="498"/>
        <end position="534"/>
    </location>
</feature>
<organism evidence="9 10">
    <name type="scientific">Magnetovibrio blakemorei</name>
    <dbReference type="NCBI Taxonomy" id="28181"/>
    <lineage>
        <taxon>Bacteria</taxon>
        <taxon>Pseudomonadati</taxon>
        <taxon>Pseudomonadota</taxon>
        <taxon>Alphaproteobacteria</taxon>
        <taxon>Rhodospirillales</taxon>
        <taxon>Magnetovibrionaceae</taxon>
        <taxon>Magnetovibrio</taxon>
    </lineage>
</organism>
<dbReference type="InterPro" id="IPR003781">
    <property type="entry name" value="CoA-bd"/>
</dbReference>
<evidence type="ECO:0000259" key="7">
    <source>
        <dbReference type="PROSITE" id="PS50975"/>
    </source>
</evidence>
<dbReference type="AlphaFoldDB" id="A0A1E5Q5L6"/>
<dbReference type="GO" id="GO:0016747">
    <property type="term" value="F:acyltransferase activity, transferring groups other than amino-acyl groups"/>
    <property type="evidence" value="ECO:0007669"/>
    <property type="project" value="InterPro"/>
</dbReference>
<evidence type="ECO:0000313" key="9">
    <source>
        <dbReference type="EMBL" id="OEJ65563.1"/>
    </source>
</evidence>
<dbReference type="STRING" id="28181.BEN30_13985"/>
<dbReference type="Gene3D" id="3.40.50.720">
    <property type="entry name" value="NAD(P)-binding Rossmann-like Domain"/>
    <property type="match status" value="1"/>
</dbReference>
<name>A0A1E5Q5L6_9PROT</name>
<dbReference type="Gene3D" id="3.30.470.20">
    <property type="entry name" value="ATP-grasp fold, B domain"/>
    <property type="match status" value="1"/>
</dbReference>
<dbReference type="PROSITE" id="PS51186">
    <property type="entry name" value="GNAT"/>
    <property type="match status" value="1"/>
</dbReference>
<comment type="similarity">
    <text evidence="5">In the N-terminal section; belongs to the acetate CoA ligase alpha subunit family.</text>
</comment>
<evidence type="ECO:0000256" key="3">
    <source>
        <dbReference type="ARBA" id="ARBA00022741"/>
    </source>
</evidence>
<accession>A0A1E5Q5L6</accession>
<dbReference type="Pfam" id="PF13607">
    <property type="entry name" value="Succ_CoA_lig"/>
    <property type="match status" value="1"/>
</dbReference>
<dbReference type="Pfam" id="PF00583">
    <property type="entry name" value="Acetyltransf_1"/>
    <property type="match status" value="1"/>
</dbReference>
<dbReference type="PANTHER" id="PTHR43334:SF1">
    <property type="entry name" value="3-HYDROXYPROPIONATE--COA LIGASE [ADP-FORMING]"/>
    <property type="match status" value="1"/>
</dbReference>
<dbReference type="Gene3D" id="3.40.50.261">
    <property type="entry name" value="Succinyl-CoA synthetase domains"/>
    <property type="match status" value="2"/>
</dbReference>
<evidence type="ECO:0000256" key="2">
    <source>
        <dbReference type="ARBA" id="ARBA00022598"/>
    </source>
</evidence>
<dbReference type="RefSeq" id="WP_069958691.1">
    <property type="nucleotide sequence ID" value="NZ_MCGG01000048.1"/>
</dbReference>
<dbReference type="Pfam" id="PF19045">
    <property type="entry name" value="Ligase_CoA_2"/>
    <property type="match status" value="1"/>
</dbReference>
<evidence type="ECO:0000256" key="5">
    <source>
        <dbReference type="ARBA" id="ARBA00060888"/>
    </source>
</evidence>
<evidence type="ECO:0000259" key="8">
    <source>
        <dbReference type="PROSITE" id="PS51186"/>
    </source>
</evidence>
<dbReference type="EMBL" id="MCGG01000048">
    <property type="protein sequence ID" value="OEJ65563.1"/>
    <property type="molecule type" value="Genomic_DNA"/>
</dbReference>
<dbReference type="OrthoDB" id="9807426at2"/>
<comment type="caution">
    <text evidence="9">The sequence shown here is derived from an EMBL/GenBank/DDBJ whole genome shotgun (WGS) entry which is preliminary data.</text>
</comment>
<dbReference type="InterPro" id="IPR043938">
    <property type="entry name" value="Ligase_CoA_dom"/>
</dbReference>
<keyword evidence="10" id="KW-1185">Reference proteome</keyword>
<evidence type="ECO:0000256" key="1">
    <source>
        <dbReference type="ARBA" id="ARBA00022532"/>
    </source>
</evidence>
<dbReference type="SMART" id="SM00881">
    <property type="entry name" value="CoA_binding"/>
    <property type="match status" value="1"/>
</dbReference>
<keyword evidence="3 6" id="KW-0547">Nucleotide-binding</keyword>
<dbReference type="Pfam" id="PF13380">
    <property type="entry name" value="CoA_binding_2"/>
    <property type="match status" value="1"/>
</dbReference>
<protein>
    <submittedName>
        <fullName evidence="9">GNAT family N-acetyltransferase</fullName>
    </submittedName>
</protein>
<evidence type="ECO:0000256" key="4">
    <source>
        <dbReference type="ARBA" id="ARBA00022840"/>
    </source>
</evidence>
<dbReference type="GO" id="GO:0043758">
    <property type="term" value="F:acetate-CoA ligase (ADP-forming) activity"/>
    <property type="evidence" value="ECO:0007669"/>
    <property type="project" value="InterPro"/>
</dbReference>
<evidence type="ECO:0000313" key="10">
    <source>
        <dbReference type="Proteomes" id="UP000095347"/>
    </source>
</evidence>
<dbReference type="PANTHER" id="PTHR43334">
    <property type="entry name" value="ACETATE--COA LIGASE [ADP-FORMING]"/>
    <property type="match status" value="1"/>
</dbReference>
<keyword evidence="1" id="KW-0816">Tricarboxylic acid cycle</keyword>
<dbReference type="InterPro" id="IPR011761">
    <property type="entry name" value="ATP-grasp"/>
</dbReference>
<dbReference type="FunFam" id="3.30.1490.20:FF:000020">
    <property type="entry name" value="Protein lysine acetyltransferase"/>
    <property type="match status" value="1"/>
</dbReference>
<keyword evidence="4 6" id="KW-0067">ATP-binding</keyword>
<dbReference type="InterPro" id="IPR032875">
    <property type="entry name" value="Succ_CoA_lig_flav_dom"/>
</dbReference>
<dbReference type="Pfam" id="PF13549">
    <property type="entry name" value="ATP-grasp_5"/>
    <property type="match status" value="1"/>
</dbReference>
<dbReference type="InterPro" id="IPR013815">
    <property type="entry name" value="ATP_grasp_subdomain_1"/>
</dbReference>
<keyword evidence="2" id="KW-0436">Ligase</keyword>